<evidence type="ECO:0000256" key="9">
    <source>
        <dbReference type="HAMAP-Rule" id="MF_01815"/>
    </source>
</evidence>
<dbReference type="GO" id="GO:0004315">
    <property type="term" value="F:3-oxoacyl-[acyl-carrier-protein] synthase activity"/>
    <property type="evidence" value="ECO:0007669"/>
    <property type="project" value="InterPro"/>
</dbReference>
<keyword evidence="5 9" id="KW-0276">Fatty acid metabolism</keyword>
<feature type="domain" description="Beta-ketoacyl-[acyl-carrier-protein] synthase III N-terminal" evidence="11">
    <location>
        <begin position="108"/>
        <end position="180"/>
    </location>
</feature>
<dbReference type="NCBIfam" id="NF006829">
    <property type="entry name" value="PRK09352.1"/>
    <property type="match status" value="1"/>
</dbReference>
<evidence type="ECO:0000313" key="14">
    <source>
        <dbReference type="Proteomes" id="UP000030008"/>
    </source>
</evidence>
<evidence type="ECO:0000256" key="5">
    <source>
        <dbReference type="ARBA" id="ARBA00022832"/>
    </source>
</evidence>
<dbReference type="AlphaFoldDB" id="A0A099I5N8"/>
<dbReference type="CDD" id="cd00830">
    <property type="entry name" value="KAS_III"/>
    <property type="match status" value="1"/>
</dbReference>
<comment type="catalytic activity">
    <reaction evidence="9">
        <text>malonyl-[ACP] + acetyl-CoA + H(+) = 3-oxobutanoyl-[ACP] + CO2 + CoA</text>
        <dbReference type="Rhea" id="RHEA:12080"/>
        <dbReference type="Rhea" id="RHEA-COMP:9623"/>
        <dbReference type="Rhea" id="RHEA-COMP:9625"/>
        <dbReference type="ChEBI" id="CHEBI:15378"/>
        <dbReference type="ChEBI" id="CHEBI:16526"/>
        <dbReference type="ChEBI" id="CHEBI:57287"/>
        <dbReference type="ChEBI" id="CHEBI:57288"/>
        <dbReference type="ChEBI" id="CHEBI:78449"/>
        <dbReference type="ChEBI" id="CHEBI:78450"/>
        <dbReference type="EC" id="2.3.1.180"/>
    </reaction>
</comment>
<dbReference type="GO" id="GO:0006633">
    <property type="term" value="P:fatty acid biosynthetic process"/>
    <property type="evidence" value="ECO:0007669"/>
    <property type="project" value="UniProtKB-UniRule"/>
</dbReference>
<dbReference type="InterPro" id="IPR013747">
    <property type="entry name" value="ACP_syn_III_C"/>
</dbReference>
<organism evidence="12 14">
    <name type="scientific">Clostridium innocuum</name>
    <dbReference type="NCBI Taxonomy" id="1522"/>
    <lineage>
        <taxon>Bacteria</taxon>
        <taxon>Bacillati</taxon>
        <taxon>Bacillota</taxon>
        <taxon>Clostridia</taxon>
        <taxon>Eubacteriales</taxon>
        <taxon>Clostridiaceae</taxon>
        <taxon>Clostridium</taxon>
    </lineage>
</organism>
<feature type="active site" evidence="9">
    <location>
        <position position="281"/>
    </location>
</feature>
<dbReference type="PANTHER" id="PTHR34069:SF2">
    <property type="entry name" value="BETA-KETOACYL-[ACYL-CARRIER-PROTEIN] SYNTHASE III"/>
    <property type="match status" value="1"/>
</dbReference>
<protein>
    <recommendedName>
        <fullName evidence="9">Beta-ketoacyl-[acyl-carrier-protein] synthase III</fullName>
        <shortName evidence="9">Beta-ketoacyl-ACP synthase III</shortName>
        <shortName evidence="9">KAS III</shortName>
        <ecNumber evidence="9">2.3.1.180</ecNumber>
    </recommendedName>
    <alternativeName>
        <fullName evidence="9">3-oxoacyl-[acyl-carrier-protein] synthase 3</fullName>
    </alternativeName>
    <alternativeName>
        <fullName evidence="9">3-oxoacyl-[acyl-carrier-protein] synthase III</fullName>
    </alternativeName>
</protein>
<evidence type="ECO:0000259" key="10">
    <source>
        <dbReference type="Pfam" id="PF08541"/>
    </source>
</evidence>
<sequence length="324" mass="35353">MKSCSIKGLGYALAKRRVTNEELSTFVDTNDEWISSRTGIRARYISEEENTSDLGARAARMAIDKSGIDPKEIDLIITATFTPDQTTPSTACLIQEKLGLNNQHMMAFDLNAACSGFLYALQSAHAMLAAGQVTCALIIGAEVISKQLDWNDRSTCIIFADGAGAAIVKQEDTNKRMLHFAGSMGDAAGVIHSDAPKPRPLFSEQPYQPSVVCMEGNATFRFAVKAMQEAIEDVLKQAGERIEDIDWIVPHQANVRIINNVCKRMHIDKEHVYINIEEYGNTSAASIPLALGEMSEKGLLQPGMKIVLSGFGAGFTWAGCYIEL</sequence>
<evidence type="ECO:0000259" key="11">
    <source>
        <dbReference type="Pfam" id="PF08545"/>
    </source>
</evidence>
<keyword evidence="6 9" id="KW-0443">Lipid metabolism</keyword>
<evidence type="ECO:0000256" key="3">
    <source>
        <dbReference type="ARBA" id="ARBA00022516"/>
    </source>
</evidence>
<comment type="subunit">
    <text evidence="9">Homodimer.</text>
</comment>
<dbReference type="Gene3D" id="3.40.47.10">
    <property type="match status" value="1"/>
</dbReference>
<feature type="active site" evidence="9">
    <location>
        <position position="114"/>
    </location>
</feature>
<dbReference type="HAMAP" id="MF_01815">
    <property type="entry name" value="FabH"/>
    <property type="match status" value="1"/>
</dbReference>
<evidence type="ECO:0000256" key="6">
    <source>
        <dbReference type="ARBA" id="ARBA00023098"/>
    </source>
</evidence>
<evidence type="ECO:0000256" key="1">
    <source>
        <dbReference type="ARBA" id="ARBA00008642"/>
    </source>
</evidence>
<dbReference type="GO" id="GO:0033818">
    <property type="term" value="F:beta-ketoacyl-acyl-carrier-protein synthase III activity"/>
    <property type="evidence" value="ECO:0007669"/>
    <property type="project" value="UniProtKB-UniRule"/>
</dbReference>
<dbReference type="InterPro" id="IPR016039">
    <property type="entry name" value="Thiolase-like"/>
</dbReference>
<keyword evidence="9" id="KW-0511">Multifunctional enzyme</keyword>
<evidence type="ECO:0000256" key="7">
    <source>
        <dbReference type="ARBA" id="ARBA00023160"/>
    </source>
</evidence>
<accession>A0A099I5N8</accession>
<evidence type="ECO:0000256" key="8">
    <source>
        <dbReference type="ARBA" id="ARBA00023315"/>
    </source>
</evidence>
<keyword evidence="8 9" id="KW-0012">Acyltransferase</keyword>
<dbReference type="Pfam" id="PF08545">
    <property type="entry name" value="ACP_syn_III"/>
    <property type="match status" value="1"/>
</dbReference>
<evidence type="ECO:0000256" key="4">
    <source>
        <dbReference type="ARBA" id="ARBA00022679"/>
    </source>
</evidence>
<feature type="domain" description="Beta-ketoacyl-[acyl-carrier-protein] synthase III C-terminal" evidence="10">
    <location>
        <begin position="235"/>
        <end position="323"/>
    </location>
</feature>
<evidence type="ECO:0000256" key="2">
    <source>
        <dbReference type="ARBA" id="ARBA00022490"/>
    </source>
</evidence>
<reference evidence="13 15" key="2">
    <citation type="submission" date="2020-02" db="EMBL/GenBank/DDBJ databases">
        <authorList>
            <person name="Kociolek L.K."/>
            <person name="Ozer E.A."/>
        </authorList>
    </citation>
    <scope>NUCLEOTIDE SEQUENCE [LARGE SCALE GENOMIC DNA]</scope>
    <source>
        <strain evidence="13 15">ATCC 14501</strain>
    </source>
</reference>
<dbReference type="Proteomes" id="UP000030008">
    <property type="component" value="Unassembled WGS sequence"/>
</dbReference>
<dbReference type="InterPro" id="IPR004655">
    <property type="entry name" value="FabH"/>
</dbReference>
<keyword evidence="3 9" id="KW-0444">Lipid biosynthesis</keyword>
<comment type="domain">
    <text evidence="9">The last Arg residue of the ACP-binding site is essential for the weak association between ACP/AcpP and FabH.</text>
</comment>
<comment type="subcellular location">
    <subcellularLocation>
        <location evidence="9">Cytoplasm</location>
    </subcellularLocation>
</comment>
<dbReference type="SUPFAM" id="SSF53901">
    <property type="entry name" value="Thiolase-like"/>
    <property type="match status" value="1"/>
</dbReference>
<dbReference type="InterPro" id="IPR013751">
    <property type="entry name" value="ACP_syn_III_N"/>
</dbReference>
<dbReference type="RefSeq" id="WP_002609688.1">
    <property type="nucleotide sequence ID" value="NZ_BAAACC010000002.1"/>
</dbReference>
<evidence type="ECO:0000313" key="12">
    <source>
        <dbReference type="EMBL" id="KGJ52592.1"/>
    </source>
</evidence>
<comment type="similarity">
    <text evidence="1 9">Belongs to the thiolase-like superfamily. FabH family.</text>
</comment>
<gene>
    <name evidence="9" type="primary">fabH</name>
    <name evidence="12" type="ORF">CIAN88_13900</name>
    <name evidence="13" type="ORF">G4D54_15845</name>
</gene>
<dbReference type="EMBL" id="CP048838">
    <property type="protein sequence ID" value="QJA03801.1"/>
    <property type="molecule type" value="Genomic_DNA"/>
</dbReference>
<dbReference type="GO" id="GO:0005737">
    <property type="term" value="C:cytoplasm"/>
    <property type="evidence" value="ECO:0007669"/>
    <property type="project" value="UniProtKB-SubCell"/>
</dbReference>
<dbReference type="Pfam" id="PF08541">
    <property type="entry name" value="ACP_syn_III_C"/>
    <property type="match status" value="1"/>
</dbReference>
<dbReference type="GO" id="GO:0044550">
    <property type="term" value="P:secondary metabolite biosynthetic process"/>
    <property type="evidence" value="ECO:0007669"/>
    <property type="project" value="TreeGrafter"/>
</dbReference>
<dbReference type="EC" id="2.3.1.180" evidence="9"/>
<proteinExistence type="inferred from homology"/>
<reference evidence="12 14" key="1">
    <citation type="submission" date="2014-08" db="EMBL/GenBank/DDBJ databases">
        <title>Clostridium innocuum, an unnegligible vancomycin-resistant pathogen causing extra-intestinal infections.</title>
        <authorList>
            <person name="Feng Y."/>
            <person name="Chiu C.-H."/>
        </authorList>
    </citation>
    <scope>NUCLEOTIDE SEQUENCE [LARGE SCALE GENOMIC DNA]</scope>
    <source>
        <strain evidence="12 14">AN88</strain>
    </source>
</reference>
<keyword evidence="4 9" id="KW-0808">Transferase</keyword>
<comment type="function">
    <text evidence="9">Catalyzes the condensation reaction of fatty acid synthesis by the addition to an acyl acceptor of two carbons from malonyl-ACP. Catalyzes the first condensation reaction which initiates fatty acid synthesis and may therefore play a role in governing the total rate of fatty acid production. Possesses both acetoacetyl-ACP synthase and acetyl transacylase activities. Its substrate specificity determines the biosynthesis of branched-chain and/or straight-chain of fatty acids.</text>
</comment>
<keyword evidence="7 9" id="KW-0275">Fatty acid biosynthesis</keyword>
<evidence type="ECO:0000313" key="15">
    <source>
        <dbReference type="Proteomes" id="UP000503330"/>
    </source>
</evidence>
<comment type="pathway">
    <text evidence="9">Lipid metabolism; fatty acid biosynthesis.</text>
</comment>
<evidence type="ECO:0000313" key="13">
    <source>
        <dbReference type="EMBL" id="QJA03801.1"/>
    </source>
</evidence>
<feature type="active site" evidence="9">
    <location>
        <position position="251"/>
    </location>
</feature>
<name>A0A099I5N8_CLOIN</name>
<keyword evidence="2 9" id="KW-0963">Cytoplasm</keyword>
<dbReference type="EMBL" id="JQIF01000061">
    <property type="protein sequence ID" value="KGJ52592.1"/>
    <property type="molecule type" value="Genomic_DNA"/>
</dbReference>
<feature type="region of interest" description="ACP-binding" evidence="9">
    <location>
        <begin position="252"/>
        <end position="256"/>
    </location>
</feature>
<dbReference type="GeneID" id="61927040"/>
<dbReference type="PANTHER" id="PTHR34069">
    <property type="entry name" value="3-OXOACYL-[ACYL-CARRIER-PROTEIN] SYNTHASE 3"/>
    <property type="match status" value="1"/>
</dbReference>
<dbReference type="UniPathway" id="UPA00094"/>
<dbReference type="NCBIfam" id="TIGR00747">
    <property type="entry name" value="fabH"/>
    <property type="match status" value="1"/>
</dbReference>
<dbReference type="Proteomes" id="UP000503330">
    <property type="component" value="Chromosome"/>
</dbReference>